<dbReference type="InterPro" id="IPR046341">
    <property type="entry name" value="SET_dom_sf"/>
</dbReference>
<evidence type="ECO:0000313" key="2">
    <source>
        <dbReference type="Proteomes" id="UP000719766"/>
    </source>
</evidence>
<dbReference type="EMBL" id="JABBWE010000054">
    <property type="protein sequence ID" value="KAG1790012.1"/>
    <property type="molecule type" value="Genomic_DNA"/>
</dbReference>
<comment type="caution">
    <text evidence="1">The sequence shown here is derived from an EMBL/GenBank/DDBJ whole genome shotgun (WGS) entry which is preliminary data.</text>
</comment>
<organism evidence="1 2">
    <name type="scientific">Suillus plorans</name>
    <dbReference type="NCBI Taxonomy" id="116603"/>
    <lineage>
        <taxon>Eukaryota</taxon>
        <taxon>Fungi</taxon>
        <taxon>Dikarya</taxon>
        <taxon>Basidiomycota</taxon>
        <taxon>Agaricomycotina</taxon>
        <taxon>Agaricomycetes</taxon>
        <taxon>Agaricomycetidae</taxon>
        <taxon>Boletales</taxon>
        <taxon>Suillineae</taxon>
        <taxon>Suillaceae</taxon>
        <taxon>Suillus</taxon>
    </lineage>
</organism>
<protein>
    <recommendedName>
        <fullName evidence="3">SET domain-containing protein</fullName>
    </recommendedName>
</protein>
<dbReference type="Gene3D" id="2.170.270.10">
    <property type="entry name" value="SET domain"/>
    <property type="match status" value="1"/>
</dbReference>
<keyword evidence="2" id="KW-1185">Reference proteome</keyword>
<accession>A0A9P7AI34</accession>
<dbReference type="GeneID" id="64605283"/>
<dbReference type="RefSeq" id="XP_041157018.1">
    <property type="nucleotide sequence ID" value="XM_041311519.1"/>
</dbReference>
<evidence type="ECO:0008006" key="3">
    <source>
        <dbReference type="Google" id="ProtNLM"/>
    </source>
</evidence>
<dbReference type="AlphaFoldDB" id="A0A9P7AI34"/>
<reference evidence="1" key="1">
    <citation type="journal article" date="2020" name="New Phytol.">
        <title>Comparative genomics reveals dynamic genome evolution in host specialist ectomycorrhizal fungi.</title>
        <authorList>
            <person name="Lofgren L.A."/>
            <person name="Nguyen N.H."/>
            <person name="Vilgalys R."/>
            <person name="Ruytinx J."/>
            <person name="Liao H.L."/>
            <person name="Branco S."/>
            <person name="Kuo A."/>
            <person name="LaButti K."/>
            <person name="Lipzen A."/>
            <person name="Andreopoulos W."/>
            <person name="Pangilinan J."/>
            <person name="Riley R."/>
            <person name="Hundley H."/>
            <person name="Na H."/>
            <person name="Barry K."/>
            <person name="Grigoriev I.V."/>
            <person name="Stajich J.E."/>
            <person name="Kennedy P.G."/>
        </authorList>
    </citation>
    <scope>NUCLEOTIDE SEQUENCE</scope>
    <source>
        <strain evidence="1">S12</strain>
    </source>
</reference>
<sequence length="116" mass="12709">MKPGDFIGDYVGGILTSDHVEILHHVTEYSGRNYFFEFSNANGDEMLDAAPVGNATRFLNHAPAETETDLPRSDGTPRSNAELANCVAQVLLVNGEHHIGFYTSSGSWIRTSLVLR</sequence>
<gene>
    <name evidence="1" type="ORF">HD556DRAFT_756981</name>
</gene>
<name>A0A9P7AI34_9AGAM</name>
<evidence type="ECO:0000313" key="1">
    <source>
        <dbReference type="EMBL" id="KAG1790012.1"/>
    </source>
</evidence>
<dbReference type="SUPFAM" id="SSF82199">
    <property type="entry name" value="SET domain"/>
    <property type="match status" value="1"/>
</dbReference>
<dbReference type="Proteomes" id="UP000719766">
    <property type="component" value="Unassembled WGS sequence"/>
</dbReference>
<dbReference type="OrthoDB" id="6141102at2759"/>
<proteinExistence type="predicted"/>